<feature type="chain" id="PRO_5022993329" description="Outer membrane protein beta-barrel domain-containing protein" evidence="1">
    <location>
        <begin position="28"/>
        <end position="285"/>
    </location>
</feature>
<comment type="caution">
    <text evidence="2">The sequence shown here is derived from an EMBL/GenBank/DDBJ whole genome shotgun (WGS) entry which is preliminary data.</text>
</comment>
<proteinExistence type="predicted"/>
<organism evidence="2 3">
    <name type="scientific">Rubripirellula tenax</name>
    <dbReference type="NCBI Taxonomy" id="2528015"/>
    <lineage>
        <taxon>Bacteria</taxon>
        <taxon>Pseudomonadati</taxon>
        <taxon>Planctomycetota</taxon>
        <taxon>Planctomycetia</taxon>
        <taxon>Pirellulales</taxon>
        <taxon>Pirellulaceae</taxon>
        <taxon>Rubripirellula</taxon>
    </lineage>
</organism>
<keyword evidence="1" id="KW-0732">Signal</keyword>
<dbReference type="Proteomes" id="UP000318288">
    <property type="component" value="Unassembled WGS sequence"/>
</dbReference>
<dbReference type="EMBL" id="SJPW01000004">
    <property type="protein sequence ID" value="TWU54766.1"/>
    <property type="molecule type" value="Genomic_DNA"/>
</dbReference>
<feature type="signal peptide" evidence="1">
    <location>
        <begin position="1"/>
        <end position="27"/>
    </location>
</feature>
<name>A0A5C6F425_9BACT</name>
<reference evidence="2 3" key="1">
    <citation type="submission" date="2019-02" db="EMBL/GenBank/DDBJ databases">
        <title>Deep-cultivation of Planctomycetes and their phenomic and genomic characterization uncovers novel biology.</title>
        <authorList>
            <person name="Wiegand S."/>
            <person name="Jogler M."/>
            <person name="Boedeker C."/>
            <person name="Pinto D."/>
            <person name="Vollmers J."/>
            <person name="Rivas-Marin E."/>
            <person name="Kohn T."/>
            <person name="Peeters S.H."/>
            <person name="Heuer A."/>
            <person name="Rast P."/>
            <person name="Oberbeckmann S."/>
            <person name="Bunk B."/>
            <person name="Jeske O."/>
            <person name="Meyerdierks A."/>
            <person name="Storesund J.E."/>
            <person name="Kallscheuer N."/>
            <person name="Luecker S."/>
            <person name="Lage O.M."/>
            <person name="Pohl T."/>
            <person name="Merkel B.J."/>
            <person name="Hornburger P."/>
            <person name="Mueller R.-W."/>
            <person name="Bruemmer F."/>
            <person name="Labrenz M."/>
            <person name="Spormann A.M."/>
            <person name="Op Den Camp H."/>
            <person name="Overmann J."/>
            <person name="Amann R."/>
            <person name="Jetten M.S.M."/>
            <person name="Mascher T."/>
            <person name="Medema M.H."/>
            <person name="Devos D.P."/>
            <person name="Kaster A.-K."/>
            <person name="Ovreas L."/>
            <person name="Rohde M."/>
            <person name="Galperin M.Y."/>
            <person name="Jogler C."/>
        </authorList>
    </citation>
    <scope>NUCLEOTIDE SEQUENCE [LARGE SCALE GENOMIC DNA]</scope>
    <source>
        <strain evidence="2 3">Poly51</strain>
    </source>
</reference>
<gene>
    <name evidence="2" type="ORF">Poly51_34850</name>
</gene>
<evidence type="ECO:0008006" key="4">
    <source>
        <dbReference type="Google" id="ProtNLM"/>
    </source>
</evidence>
<sequence length="285" mass="31329" precursor="true">MGFVMQRISRFCFAVAVWWLAALPADAWDRGCDDSQSKPSYEGDSPCNRLSDDPACMGQSLADRRYESLFWVGVDSLWLTHSGSEFRSEILDPGNNAVVVAQTLDHGLPVAPRLRLGTLLLDSVRTELSYFGTDGWESSATLQNVAPLPDLDATIDYDAELHNVEWNFFSGQSEIDSHWMIGLRYLRYRDSFSESYRLDTGFGPLIEETASGEATNDAFGPQAGVGLDLGGGNTLLHLGAKLGLMNNQVRQSGPAFSNAILIDGNPETTFDKRLVTLTLVFKTFG</sequence>
<keyword evidence="3" id="KW-1185">Reference proteome</keyword>
<evidence type="ECO:0000313" key="3">
    <source>
        <dbReference type="Proteomes" id="UP000318288"/>
    </source>
</evidence>
<protein>
    <recommendedName>
        <fullName evidence="4">Outer membrane protein beta-barrel domain-containing protein</fullName>
    </recommendedName>
</protein>
<dbReference type="AlphaFoldDB" id="A0A5C6F425"/>
<accession>A0A5C6F425</accession>
<evidence type="ECO:0000313" key="2">
    <source>
        <dbReference type="EMBL" id="TWU54766.1"/>
    </source>
</evidence>
<evidence type="ECO:0000256" key="1">
    <source>
        <dbReference type="SAM" id="SignalP"/>
    </source>
</evidence>